<dbReference type="InParanoid" id="A0A5C7EJD2"/>
<dbReference type="Gene3D" id="1.25.40.10">
    <property type="entry name" value="Tetratricopeptide repeat domain"/>
    <property type="match status" value="1"/>
</dbReference>
<dbReference type="OrthoDB" id="255821at2"/>
<feature type="repeat" description="TPR" evidence="1">
    <location>
        <begin position="306"/>
        <end position="339"/>
    </location>
</feature>
<dbReference type="AlphaFoldDB" id="A0A5C7EJD2"/>
<dbReference type="GO" id="GO:0006508">
    <property type="term" value="P:proteolysis"/>
    <property type="evidence" value="ECO:0007669"/>
    <property type="project" value="InterPro"/>
</dbReference>
<dbReference type="SMART" id="SM00028">
    <property type="entry name" value="TPR"/>
    <property type="match status" value="2"/>
</dbReference>
<dbReference type="PROSITE" id="PS50005">
    <property type="entry name" value="TPR"/>
    <property type="match status" value="2"/>
</dbReference>
<sequence length="350" mass="38247">MIAQAGEDLRGLNEVYAMQRLTAMVVGALLPLAATAGFDPRLLLKLAPSVVKVEAHNVDGSVSLGSGVMVKEGVVATNCHVTRKARSIQVGQTGARWTVHFQSSDVDHDVCLLYVPHATAPVAAFRRERPRVGQPVIAVGYVGGVAPQMSMGEIKALYDYEGGTVIQSTTPFTSGASGGGLFDEEGYLVGLVTFKHRGQQAYHFSLPVDWIFRNLDNAFKEVQPLGGGRAFWERPLERQPYFLQAAALEAGHKWAELKEVAEAWSWTEAENANSWLALGKALHHLNQGERAVKAYRRAICLDLESAEAWYYLGLAHLALGERTEAEYALKVLMGLSPHLAERLERSMSAH</sequence>
<keyword evidence="1" id="KW-0802">TPR repeat</keyword>
<protein>
    <submittedName>
        <fullName evidence="2">Tetratricopeptide repeat protein</fullName>
    </submittedName>
</protein>
<evidence type="ECO:0000313" key="3">
    <source>
        <dbReference type="Proteomes" id="UP000321201"/>
    </source>
</evidence>
<organism evidence="2 3">
    <name type="scientific">Pelomicrobium methylotrophicum</name>
    <dbReference type="NCBI Taxonomy" id="2602750"/>
    <lineage>
        <taxon>Bacteria</taxon>
        <taxon>Pseudomonadati</taxon>
        <taxon>Pseudomonadota</taxon>
        <taxon>Hydrogenophilia</taxon>
        <taxon>Hydrogenophilia incertae sedis</taxon>
        <taxon>Pelomicrobium</taxon>
    </lineage>
</organism>
<dbReference type="EMBL" id="VPFL01000005">
    <property type="protein sequence ID" value="TXF12572.1"/>
    <property type="molecule type" value="Genomic_DNA"/>
</dbReference>
<dbReference type="PANTHER" id="PTHR43019">
    <property type="entry name" value="SERINE ENDOPROTEASE DEGS"/>
    <property type="match status" value="1"/>
</dbReference>
<keyword evidence="3" id="KW-1185">Reference proteome</keyword>
<dbReference type="InterPro" id="IPR019734">
    <property type="entry name" value="TPR_rpt"/>
</dbReference>
<dbReference type="SUPFAM" id="SSF48452">
    <property type="entry name" value="TPR-like"/>
    <property type="match status" value="1"/>
</dbReference>
<name>A0A5C7EJD2_9PROT</name>
<dbReference type="InterPro" id="IPR011990">
    <property type="entry name" value="TPR-like_helical_dom_sf"/>
</dbReference>
<reference evidence="2 3" key="1">
    <citation type="submission" date="2019-08" db="EMBL/GenBank/DDBJ databases">
        <title>Pelomicrobium methylotrophicum gen. nov., sp. nov. a moderately thermophilic, facultatively anaerobic, lithoautotrophic and methylotrophic bacterium isolated from a terrestrial mud volcano.</title>
        <authorList>
            <person name="Slobodkina G.B."/>
            <person name="Merkel A.Y."/>
            <person name="Slobodkin A.I."/>
        </authorList>
    </citation>
    <scope>NUCLEOTIDE SEQUENCE [LARGE SCALE GENOMIC DNA]</scope>
    <source>
        <strain evidence="2 3">SM250</strain>
    </source>
</reference>
<gene>
    <name evidence="2" type="ORF">FR698_04880</name>
</gene>
<dbReference type="Pfam" id="PF13414">
    <property type="entry name" value="TPR_11"/>
    <property type="match status" value="1"/>
</dbReference>
<accession>A0A5C7EJD2</accession>
<dbReference type="SUPFAM" id="SSF50494">
    <property type="entry name" value="Trypsin-like serine proteases"/>
    <property type="match status" value="1"/>
</dbReference>
<dbReference type="Pfam" id="PF13365">
    <property type="entry name" value="Trypsin_2"/>
    <property type="match status" value="1"/>
</dbReference>
<evidence type="ECO:0000256" key="1">
    <source>
        <dbReference type="PROSITE-ProRule" id="PRU00339"/>
    </source>
</evidence>
<dbReference type="Proteomes" id="UP000321201">
    <property type="component" value="Unassembled WGS sequence"/>
</dbReference>
<comment type="caution">
    <text evidence="2">The sequence shown here is derived from an EMBL/GenBank/DDBJ whole genome shotgun (WGS) entry which is preliminary data.</text>
</comment>
<dbReference type="PRINTS" id="PR00834">
    <property type="entry name" value="PROTEASES2C"/>
</dbReference>
<evidence type="ECO:0000313" key="2">
    <source>
        <dbReference type="EMBL" id="TXF12572.1"/>
    </source>
</evidence>
<dbReference type="PANTHER" id="PTHR43019:SF23">
    <property type="entry name" value="PROTEASE DO-LIKE 5, CHLOROPLASTIC"/>
    <property type="match status" value="1"/>
</dbReference>
<proteinExistence type="predicted"/>
<dbReference type="GO" id="GO:0004252">
    <property type="term" value="F:serine-type endopeptidase activity"/>
    <property type="evidence" value="ECO:0007669"/>
    <property type="project" value="InterPro"/>
</dbReference>
<dbReference type="InterPro" id="IPR001940">
    <property type="entry name" value="Peptidase_S1C"/>
</dbReference>
<dbReference type="InterPro" id="IPR009003">
    <property type="entry name" value="Peptidase_S1_PA"/>
</dbReference>
<feature type="repeat" description="TPR" evidence="1">
    <location>
        <begin position="272"/>
        <end position="305"/>
    </location>
</feature>
<dbReference type="Gene3D" id="2.40.10.120">
    <property type="match status" value="1"/>
</dbReference>